<evidence type="ECO:0000256" key="11">
    <source>
        <dbReference type="ARBA" id="ARBA00022840"/>
    </source>
</evidence>
<dbReference type="CDD" id="cd08217">
    <property type="entry name" value="STKc_Nek2"/>
    <property type="match status" value="1"/>
</dbReference>
<comment type="catalytic activity">
    <reaction evidence="15">
        <text>L-seryl-[protein] + ATP = O-phospho-L-seryl-[protein] + ADP + H(+)</text>
        <dbReference type="Rhea" id="RHEA:17989"/>
        <dbReference type="Rhea" id="RHEA-COMP:9863"/>
        <dbReference type="Rhea" id="RHEA-COMP:11604"/>
        <dbReference type="ChEBI" id="CHEBI:15378"/>
        <dbReference type="ChEBI" id="CHEBI:29999"/>
        <dbReference type="ChEBI" id="CHEBI:30616"/>
        <dbReference type="ChEBI" id="CHEBI:83421"/>
        <dbReference type="ChEBI" id="CHEBI:456216"/>
        <dbReference type="EC" id="2.7.11.1"/>
    </reaction>
</comment>
<dbReference type="PANTHER" id="PTHR43671:SF13">
    <property type="entry name" value="SERINE_THREONINE-PROTEIN KINASE NEK2"/>
    <property type="match status" value="1"/>
</dbReference>
<dbReference type="EMBL" id="LVKK01000053">
    <property type="protein sequence ID" value="OAG38637.1"/>
    <property type="molecule type" value="Genomic_DNA"/>
</dbReference>
<evidence type="ECO:0000256" key="9">
    <source>
        <dbReference type="ARBA" id="ARBA00022776"/>
    </source>
</evidence>
<dbReference type="GO" id="GO:0051301">
    <property type="term" value="P:cell division"/>
    <property type="evidence" value="ECO:0007669"/>
    <property type="project" value="UniProtKB-KW"/>
</dbReference>
<feature type="region of interest" description="Disordered" evidence="17">
    <location>
        <begin position="407"/>
        <end position="500"/>
    </location>
</feature>
<evidence type="ECO:0000259" key="18">
    <source>
        <dbReference type="PROSITE" id="PS50011"/>
    </source>
</evidence>
<dbReference type="FunFam" id="1.10.510.10:FF:000697">
    <property type="entry name" value="G2-specific protein kinase nimA"/>
    <property type="match status" value="1"/>
</dbReference>
<dbReference type="GO" id="GO:0005737">
    <property type="term" value="C:cytoplasm"/>
    <property type="evidence" value="ECO:0007669"/>
    <property type="project" value="TreeGrafter"/>
</dbReference>
<dbReference type="GO" id="GO:0044732">
    <property type="term" value="C:mitotic spindle pole body"/>
    <property type="evidence" value="ECO:0007669"/>
    <property type="project" value="TreeGrafter"/>
</dbReference>
<keyword evidence="8" id="KW-0547">Nucleotide-binding</keyword>
<feature type="region of interest" description="Disordered" evidence="17">
    <location>
        <begin position="739"/>
        <end position="761"/>
    </location>
</feature>
<feature type="region of interest" description="Disordered" evidence="17">
    <location>
        <begin position="536"/>
        <end position="594"/>
    </location>
</feature>
<dbReference type="GO" id="GO:0000278">
    <property type="term" value="P:mitotic cell cycle"/>
    <property type="evidence" value="ECO:0007669"/>
    <property type="project" value="UniProtKB-ARBA"/>
</dbReference>
<evidence type="ECO:0000256" key="10">
    <source>
        <dbReference type="ARBA" id="ARBA00022777"/>
    </source>
</evidence>
<reference evidence="19 20" key="1">
    <citation type="submission" date="2016-03" db="EMBL/GenBank/DDBJ databases">
        <title>Draft genome sequence of the Fonsecaea monophora CBS 269.37.</title>
        <authorList>
            <person name="Bombassaro A."/>
            <person name="Vinicius W.A."/>
            <person name="De Hoog S."/>
            <person name="Sun J."/>
            <person name="Souza E.M."/>
            <person name="Raittz R.T."/>
            <person name="Costa F."/>
            <person name="Leao A.C."/>
            <person name="Tadra-Sfeir M.Z."/>
            <person name="Baura V."/>
            <person name="Balsanelli E."/>
            <person name="Pedrosa F.O."/>
            <person name="Moreno L.F."/>
            <person name="Steffens M.B."/>
            <person name="Xi L."/>
            <person name="Bocca A.L."/>
            <person name="Felipe M.S."/>
            <person name="Teixeira M."/>
            <person name="Telles Filho F.Q."/>
            <person name="Azevedo C.M."/>
            <person name="Gomes R."/>
            <person name="Vicente V.A."/>
        </authorList>
    </citation>
    <scope>NUCLEOTIDE SEQUENCE [LARGE SCALE GENOMIC DNA]</scope>
    <source>
        <strain evidence="19 20">CBS 269.37</strain>
    </source>
</reference>
<dbReference type="InterPro" id="IPR011009">
    <property type="entry name" value="Kinase-like_dom_sf"/>
</dbReference>
<dbReference type="PROSITE" id="PS50011">
    <property type="entry name" value="PROTEIN_KINASE_DOM"/>
    <property type="match status" value="1"/>
</dbReference>
<dbReference type="GeneID" id="34602299"/>
<dbReference type="Proteomes" id="UP000077002">
    <property type="component" value="Unassembled WGS sequence"/>
</dbReference>
<keyword evidence="13" id="KW-0131">Cell cycle</keyword>
<evidence type="ECO:0000256" key="7">
    <source>
        <dbReference type="ARBA" id="ARBA00022679"/>
    </source>
</evidence>
<evidence type="ECO:0000256" key="14">
    <source>
        <dbReference type="ARBA" id="ARBA00047899"/>
    </source>
</evidence>
<comment type="catalytic activity">
    <reaction evidence="14">
        <text>L-threonyl-[protein] + ATP = O-phospho-L-threonyl-[protein] + ADP + H(+)</text>
        <dbReference type="Rhea" id="RHEA:46608"/>
        <dbReference type="Rhea" id="RHEA-COMP:11060"/>
        <dbReference type="Rhea" id="RHEA-COMP:11605"/>
        <dbReference type="ChEBI" id="CHEBI:15378"/>
        <dbReference type="ChEBI" id="CHEBI:30013"/>
        <dbReference type="ChEBI" id="CHEBI:30616"/>
        <dbReference type="ChEBI" id="CHEBI:61977"/>
        <dbReference type="ChEBI" id="CHEBI:456216"/>
        <dbReference type="EC" id="2.7.11.1"/>
    </reaction>
</comment>
<evidence type="ECO:0000256" key="4">
    <source>
        <dbReference type="ARBA" id="ARBA00022527"/>
    </source>
</evidence>
<proteinExistence type="inferred from homology"/>
<dbReference type="EC" id="2.7.11.1" evidence="3"/>
<evidence type="ECO:0000256" key="6">
    <source>
        <dbReference type="ARBA" id="ARBA00022618"/>
    </source>
</evidence>
<keyword evidence="9" id="KW-0498">Mitosis</keyword>
<organism evidence="19 20">
    <name type="scientific">Fonsecaea monophora</name>
    <dbReference type="NCBI Taxonomy" id="254056"/>
    <lineage>
        <taxon>Eukaryota</taxon>
        <taxon>Fungi</taxon>
        <taxon>Dikarya</taxon>
        <taxon>Ascomycota</taxon>
        <taxon>Pezizomycotina</taxon>
        <taxon>Eurotiomycetes</taxon>
        <taxon>Chaetothyriomycetidae</taxon>
        <taxon>Chaetothyriales</taxon>
        <taxon>Herpotrichiellaceae</taxon>
        <taxon>Fonsecaea</taxon>
    </lineage>
</organism>
<dbReference type="Gene3D" id="1.10.510.10">
    <property type="entry name" value="Transferase(Phosphotransferase) domain 1"/>
    <property type="match status" value="1"/>
</dbReference>
<dbReference type="PROSITE" id="PS00108">
    <property type="entry name" value="PROTEIN_KINASE_ST"/>
    <property type="match status" value="1"/>
</dbReference>
<dbReference type="GO" id="GO:0004674">
    <property type="term" value="F:protein serine/threonine kinase activity"/>
    <property type="evidence" value="ECO:0007669"/>
    <property type="project" value="UniProtKB-KW"/>
</dbReference>
<keyword evidence="12" id="KW-0539">Nucleus</keyword>
<evidence type="ECO:0000256" key="16">
    <source>
        <dbReference type="SAM" id="Coils"/>
    </source>
</evidence>
<evidence type="ECO:0000256" key="5">
    <source>
        <dbReference type="ARBA" id="ARBA00022553"/>
    </source>
</evidence>
<dbReference type="FunFam" id="3.30.200.20:FF:000151">
    <property type="entry name" value="G2-specific protein kinase nimA"/>
    <property type="match status" value="1"/>
</dbReference>
<dbReference type="GO" id="GO:0005634">
    <property type="term" value="C:nucleus"/>
    <property type="evidence" value="ECO:0007669"/>
    <property type="project" value="UniProtKB-SubCell"/>
</dbReference>
<dbReference type="SUPFAM" id="SSF56112">
    <property type="entry name" value="Protein kinase-like (PK-like)"/>
    <property type="match status" value="1"/>
</dbReference>
<evidence type="ECO:0000256" key="17">
    <source>
        <dbReference type="SAM" id="MobiDB-lite"/>
    </source>
</evidence>
<keyword evidence="16" id="KW-0175">Coiled coil</keyword>
<dbReference type="AlphaFoldDB" id="A0A177F2S6"/>
<accession>A0A177F2S6</accession>
<name>A0A177F2S6_9EURO</name>
<keyword evidence="4" id="KW-0723">Serine/threonine-protein kinase</keyword>
<evidence type="ECO:0000313" key="20">
    <source>
        <dbReference type="Proteomes" id="UP000077002"/>
    </source>
</evidence>
<keyword evidence="6" id="KW-0132">Cell division</keyword>
<evidence type="ECO:0000256" key="13">
    <source>
        <dbReference type="ARBA" id="ARBA00023306"/>
    </source>
</evidence>
<dbReference type="InterPro" id="IPR008271">
    <property type="entry name" value="Ser/Thr_kinase_AS"/>
</dbReference>
<dbReference type="PANTHER" id="PTHR43671">
    <property type="entry name" value="SERINE/THREONINE-PROTEIN KINASE NEK"/>
    <property type="match status" value="1"/>
</dbReference>
<evidence type="ECO:0000313" key="19">
    <source>
        <dbReference type="EMBL" id="OAG38637.1"/>
    </source>
</evidence>
<comment type="subcellular location">
    <subcellularLocation>
        <location evidence="1">Nucleus</location>
    </subcellularLocation>
</comment>
<feature type="coiled-coil region" evidence="16">
    <location>
        <begin position="329"/>
        <end position="363"/>
    </location>
</feature>
<dbReference type="GO" id="GO:0007059">
    <property type="term" value="P:chromosome segregation"/>
    <property type="evidence" value="ECO:0007669"/>
    <property type="project" value="TreeGrafter"/>
</dbReference>
<comment type="similarity">
    <text evidence="2">Belongs to the protein kinase superfamily. CAMK Ser/Thr protein kinase family.</text>
</comment>
<sequence>MALELADNDKYEVKEIIGIDSLPPSGLFLVLITELGRGAFGIIRKVRRRQDGHILCRKEINYLKMSQKERDQLHAEFSILASLSHPNIVGYFHREHLRQTQELYLYMEYCGGGDLGCVIKELKRKNEYAKEEFVWRIFSQIVTALYRCHYGVDPPEPGSDFSRQNDTRPLNKGKMILHRDLKPENIFLGEDQSVKLGDFGLSKIMQSHDFASTYVGTPFYMSPEICAAEKYTLYSDIWSLGCIMYELCTKEPPFNANSHLQLVQRIRKGDVKPIPAIYSKDLANVIANCLKTNPTHRPDTSSLLTVPYVWLARRQQEMVTIGKALKTREEIADHKVRQAEERLSALEADRAALRLEIDAQLRREWEVKARLEIDRQVQLELERLRKRFDREVDERVAHLLVKQKHSTETRALRDIQNPPGRSFDDKENLNPSSSVNTAGEEDFPSTTDITDLSDLSISSPTTSSNKSMPKKTKTPFARSKTTFDSPVDIQMSEPSPMSISSLALSPRRNAAAQATANPTVTAVGAKNLFAEAARQKARWEPQLAYSSDEENIEPPEDSDDDDDGFPELASPTRSKGNMVNTDPFKNPAPLPLKNRPAMVRQNTTATMQKLITKPTLFPSSNTAAQVRAGIASVNIANAIKGIPRNTTDGDLRSLTAKPTSPNRRLSKIPSRNDLREHAITDEGSTSPLRRAATTAGRLPSKLGGGRDAVTGTGVGGRTLVELAQARAGGHLNTKVRTIPDQRSEKDLPPVPVWDPEIFGDEMPSPFLKKDVKSVRAMR</sequence>
<dbReference type="SMART" id="SM00220">
    <property type="entry name" value="S_TKc"/>
    <property type="match status" value="1"/>
</dbReference>
<feature type="compositionally biased region" description="Polar residues" evidence="17">
    <location>
        <begin position="571"/>
        <end position="580"/>
    </location>
</feature>
<gene>
    <name evidence="19" type="ORF">AYO21_07143</name>
</gene>
<feature type="compositionally biased region" description="Acidic residues" evidence="17">
    <location>
        <begin position="547"/>
        <end position="565"/>
    </location>
</feature>
<keyword evidence="11" id="KW-0067">ATP-binding</keyword>
<feature type="compositionally biased region" description="Low complexity" evidence="17">
    <location>
        <begin position="444"/>
        <end position="467"/>
    </location>
</feature>
<evidence type="ECO:0000256" key="1">
    <source>
        <dbReference type="ARBA" id="ARBA00004123"/>
    </source>
</evidence>
<dbReference type="Pfam" id="PF00069">
    <property type="entry name" value="Pkinase"/>
    <property type="match status" value="2"/>
</dbReference>
<evidence type="ECO:0000256" key="8">
    <source>
        <dbReference type="ARBA" id="ARBA00022741"/>
    </source>
</evidence>
<evidence type="ECO:0000256" key="15">
    <source>
        <dbReference type="ARBA" id="ARBA00048679"/>
    </source>
</evidence>
<dbReference type="GO" id="GO:0005524">
    <property type="term" value="F:ATP binding"/>
    <property type="evidence" value="ECO:0007669"/>
    <property type="project" value="UniProtKB-KW"/>
</dbReference>
<keyword evidence="20" id="KW-1185">Reference proteome</keyword>
<evidence type="ECO:0000256" key="12">
    <source>
        <dbReference type="ARBA" id="ARBA00023242"/>
    </source>
</evidence>
<dbReference type="Gene3D" id="3.30.200.20">
    <property type="entry name" value="Phosphorylase Kinase, domain 1"/>
    <property type="match status" value="1"/>
</dbReference>
<keyword evidence="5" id="KW-0597">Phosphoprotein</keyword>
<protein>
    <recommendedName>
        <fullName evidence="3">non-specific serine/threonine protein kinase</fullName>
        <ecNumber evidence="3">2.7.11.1</ecNumber>
    </recommendedName>
</protein>
<keyword evidence="7" id="KW-0808">Transferase</keyword>
<dbReference type="RefSeq" id="XP_022510589.1">
    <property type="nucleotide sequence ID" value="XM_022657100.1"/>
</dbReference>
<dbReference type="InterPro" id="IPR050660">
    <property type="entry name" value="NEK_Ser/Thr_kinase"/>
</dbReference>
<comment type="caution">
    <text evidence="19">The sequence shown here is derived from an EMBL/GenBank/DDBJ whole genome shotgun (WGS) entry which is preliminary data.</text>
</comment>
<feature type="domain" description="Protein kinase" evidence="18">
    <location>
        <begin position="29"/>
        <end position="309"/>
    </location>
</feature>
<evidence type="ECO:0000256" key="2">
    <source>
        <dbReference type="ARBA" id="ARBA00006692"/>
    </source>
</evidence>
<dbReference type="OrthoDB" id="10250725at2759"/>
<evidence type="ECO:0000256" key="3">
    <source>
        <dbReference type="ARBA" id="ARBA00012513"/>
    </source>
</evidence>
<dbReference type="InterPro" id="IPR000719">
    <property type="entry name" value="Prot_kinase_dom"/>
</dbReference>
<keyword evidence="10" id="KW-0418">Kinase</keyword>